<organism evidence="2 3">
    <name type="scientific">Plantibacter flavus</name>
    <dbReference type="NCBI Taxonomy" id="150123"/>
    <lineage>
        <taxon>Bacteria</taxon>
        <taxon>Bacillati</taxon>
        <taxon>Actinomycetota</taxon>
        <taxon>Actinomycetes</taxon>
        <taxon>Micrococcales</taxon>
        <taxon>Microbacteriaceae</taxon>
        <taxon>Plantibacter</taxon>
    </lineage>
</organism>
<evidence type="ECO:0000259" key="1">
    <source>
        <dbReference type="PROSITE" id="PS51154"/>
    </source>
</evidence>
<keyword evidence="3" id="KW-1185">Reference proteome</keyword>
<dbReference type="SUPFAM" id="SSF52949">
    <property type="entry name" value="Macro domain-like"/>
    <property type="match status" value="1"/>
</dbReference>
<gene>
    <name evidence="2" type="ORF">EDD42_4084</name>
</gene>
<evidence type="ECO:0000313" key="2">
    <source>
        <dbReference type="EMBL" id="ROR76131.1"/>
    </source>
</evidence>
<sequence>MVATGTSAPPTVSVSRHTGDLFDMTADAMVNPWNRNFIPRPLLLARGVSGQLKKLTGAGPWDELAKLGIMPLGGAAATSAGDWTNVENLIHVAGLNWRWRATPTSVARSTRNAVLCAQQIRARTLLMPLIGAGTGGLTDAQSESAIHAGLAAFPTRVNAAVHVYIVSLPSA</sequence>
<dbReference type="PROSITE" id="PS51154">
    <property type="entry name" value="MACRO"/>
    <property type="match status" value="1"/>
</dbReference>
<dbReference type="SMART" id="SM00506">
    <property type="entry name" value="A1pp"/>
    <property type="match status" value="1"/>
</dbReference>
<proteinExistence type="predicted"/>
<comment type="caution">
    <text evidence="2">The sequence shown here is derived from an EMBL/GenBank/DDBJ whole genome shotgun (WGS) entry which is preliminary data.</text>
</comment>
<dbReference type="Gene3D" id="3.40.220.10">
    <property type="entry name" value="Leucine Aminopeptidase, subunit E, domain 1"/>
    <property type="match status" value="1"/>
</dbReference>
<reference evidence="2 3" key="1">
    <citation type="submission" date="2018-11" db="EMBL/GenBank/DDBJ databases">
        <title>Sequencing the genomes of 1000 actinobacteria strains.</title>
        <authorList>
            <person name="Klenk H.-P."/>
        </authorList>
    </citation>
    <scope>NUCLEOTIDE SEQUENCE [LARGE SCALE GENOMIC DNA]</scope>
    <source>
        <strain evidence="2 3">DSM 14012</strain>
    </source>
</reference>
<evidence type="ECO:0000313" key="3">
    <source>
        <dbReference type="Proteomes" id="UP000266915"/>
    </source>
</evidence>
<dbReference type="AlphaFoldDB" id="A0A3N2BLH8"/>
<dbReference type="InterPro" id="IPR043472">
    <property type="entry name" value="Macro_dom-like"/>
</dbReference>
<name>A0A3N2BLH8_9MICO</name>
<dbReference type="Pfam" id="PF01661">
    <property type="entry name" value="Macro"/>
    <property type="match status" value="1"/>
</dbReference>
<dbReference type="EMBL" id="RKHL01000002">
    <property type="protein sequence ID" value="ROR76131.1"/>
    <property type="molecule type" value="Genomic_DNA"/>
</dbReference>
<dbReference type="Proteomes" id="UP000266915">
    <property type="component" value="Unassembled WGS sequence"/>
</dbReference>
<protein>
    <submittedName>
        <fullName evidence="2">Macro domain-containing protein</fullName>
    </submittedName>
</protein>
<feature type="domain" description="Macro" evidence="1">
    <location>
        <begin position="1"/>
        <end position="171"/>
    </location>
</feature>
<dbReference type="InterPro" id="IPR002589">
    <property type="entry name" value="Macro_dom"/>
</dbReference>
<accession>A0A3N2BLH8</accession>